<dbReference type="AlphaFoldDB" id="A0A1F8B8N2"/>
<evidence type="ECO:0000313" key="2">
    <source>
        <dbReference type="Proteomes" id="UP000177501"/>
    </source>
</evidence>
<name>A0A1F8B8N2_9BACT</name>
<dbReference type="EMBL" id="MGHA01000028">
    <property type="protein sequence ID" value="OGM59708.1"/>
    <property type="molecule type" value="Genomic_DNA"/>
</dbReference>
<proteinExistence type="predicted"/>
<organism evidence="1 2">
    <name type="scientific">Candidatus Woesebacteria bacterium RIFCSPLOWO2_01_FULL_37_19</name>
    <dbReference type="NCBI Taxonomy" id="1802514"/>
    <lineage>
        <taxon>Bacteria</taxon>
        <taxon>Candidatus Woeseibacteriota</taxon>
    </lineage>
</organism>
<sequence>MSPTSKELASKLAELFAEHAAPQQRISETQKKALELQSTDPLAASEQFGESAGLLRQRGLIHRATDEYLQKLGGLGVDPEYDFPYDVLPLRKERETLSGMRVVEVITEPRKEDVYATTLLRFFEKDQRGKFKYGSVKDVGIATLPQGVNKNDPDVIKTATQRVHNAKNGFKNAILSNQKAAKQDPSLIQDNVLRGTIKNLDPDNIGGVIGVMIEGNRRIWMKRQEKAEVKEALPSDPFDYVTNPTNRELFRNLIRDYSDIPTDVFIKKVIHRFGREQKAPESKGRGRNEGKILGPKEILRSPGVSQGIEMALAGRITHSNVIEELNRLLGTNDLVKLAERNGWKHNMPFEEEIAASAEKAFNHRERGRKQVNNDEQVYQLNPKINAMVLAITSKDRRKGWGRNVLNSPYSAVKFVYAVTAPIVGDIHKAHEVVDLLCPKYETVEHNGIPIEHKRV</sequence>
<comment type="caution">
    <text evidence="1">The sequence shown here is derived from an EMBL/GenBank/DDBJ whole genome shotgun (WGS) entry which is preliminary data.</text>
</comment>
<dbReference type="Proteomes" id="UP000177501">
    <property type="component" value="Unassembled WGS sequence"/>
</dbReference>
<gene>
    <name evidence="1" type="ORF">A2955_03875</name>
</gene>
<protein>
    <submittedName>
        <fullName evidence="1">Uncharacterized protein</fullName>
    </submittedName>
</protein>
<reference evidence="1 2" key="1">
    <citation type="journal article" date="2016" name="Nat. Commun.">
        <title>Thousands of microbial genomes shed light on interconnected biogeochemical processes in an aquifer system.</title>
        <authorList>
            <person name="Anantharaman K."/>
            <person name="Brown C.T."/>
            <person name="Hug L.A."/>
            <person name="Sharon I."/>
            <person name="Castelle C.J."/>
            <person name="Probst A.J."/>
            <person name="Thomas B.C."/>
            <person name="Singh A."/>
            <person name="Wilkins M.J."/>
            <person name="Karaoz U."/>
            <person name="Brodie E.L."/>
            <person name="Williams K.H."/>
            <person name="Hubbard S.S."/>
            <person name="Banfield J.F."/>
        </authorList>
    </citation>
    <scope>NUCLEOTIDE SEQUENCE [LARGE SCALE GENOMIC DNA]</scope>
</reference>
<evidence type="ECO:0000313" key="1">
    <source>
        <dbReference type="EMBL" id="OGM59708.1"/>
    </source>
</evidence>
<accession>A0A1F8B8N2</accession>
<dbReference type="STRING" id="1802514.A2955_03875"/>